<evidence type="ECO:0000256" key="4">
    <source>
        <dbReference type="ARBA" id="ARBA00022840"/>
    </source>
</evidence>
<sequence length="396" mass="44778">MKAETAIEIKNLWKRFVVPHEKRTTVFENLANMNRRITYEEFWALKNINLSVAKGEAVGIIGENGSGKTTLLNIIANVLRSTKGEVRVNGKLTCFLELGVGFQSDLTARENVYLYGAFMGLSDSEIDRKLNDIVEFAGLKKFMDTKLKNLSSGMQVRLAFSTAIQTNPDILLVDEVLAVGDLEFQQKCAEKFSEFKRNGVTLLLVSHDLGVVRKYCDKVLLLRKGEQIALGRSEDVIDKYVYGIDKTTTTKQDKKARWGDGRVLLKDVRFYDKFGKQSSNFVSGDPMTIRISYHAAKDVINPVFGVAIYTDNDIYCYGVNTDLKGMNIKKIKGSGHIDLNIEKLTMHGGRYLLTVAVHSRDHVPYDWLDKQFSFNVTQKNNNAGLFEIPCEWKLEE</sequence>
<gene>
    <name evidence="6" type="ORF">Sv326_0013</name>
</gene>
<dbReference type="Gene3D" id="2.70.50.60">
    <property type="entry name" value="abc- transporter (atp binding component) like domain"/>
    <property type="match status" value="1"/>
</dbReference>
<dbReference type="PANTHER" id="PTHR46743:SF2">
    <property type="entry name" value="TEICHOIC ACIDS EXPORT ATP-BINDING PROTEIN TAGH"/>
    <property type="match status" value="1"/>
</dbReference>
<keyword evidence="2" id="KW-0813">Transport</keyword>
<dbReference type="GO" id="GO:0016020">
    <property type="term" value="C:membrane"/>
    <property type="evidence" value="ECO:0007669"/>
    <property type="project" value="InterPro"/>
</dbReference>
<protein>
    <submittedName>
        <fullName evidence="6">ABC-type polysaccharide/polyol phosphate transport system, ATPase component</fullName>
    </submittedName>
</protein>
<dbReference type="PROSITE" id="PS00211">
    <property type="entry name" value="ABC_TRANSPORTER_1"/>
    <property type="match status" value="1"/>
</dbReference>
<evidence type="ECO:0000259" key="5">
    <source>
        <dbReference type="PROSITE" id="PS50893"/>
    </source>
</evidence>
<comment type="similarity">
    <text evidence="1">Belongs to the ABC transporter superfamily.</text>
</comment>
<evidence type="ECO:0000313" key="7">
    <source>
        <dbReference type="Proteomes" id="UP000510821"/>
    </source>
</evidence>
<dbReference type="Proteomes" id="UP000510821">
    <property type="component" value="Chromosome"/>
</dbReference>
<dbReference type="Pfam" id="PF14524">
    <property type="entry name" value="Wzt_C"/>
    <property type="match status" value="1"/>
</dbReference>
<dbReference type="PROSITE" id="PS50893">
    <property type="entry name" value="ABC_TRANSPORTER_2"/>
    <property type="match status" value="1"/>
</dbReference>
<evidence type="ECO:0000256" key="3">
    <source>
        <dbReference type="ARBA" id="ARBA00022741"/>
    </source>
</evidence>
<dbReference type="GO" id="GO:0005524">
    <property type="term" value="F:ATP binding"/>
    <property type="evidence" value="ECO:0007669"/>
    <property type="project" value="UniProtKB-KW"/>
</dbReference>
<dbReference type="CDD" id="cd10147">
    <property type="entry name" value="Wzt_C-like"/>
    <property type="match status" value="1"/>
</dbReference>
<dbReference type="SMART" id="SM00382">
    <property type="entry name" value="AAA"/>
    <property type="match status" value="1"/>
</dbReference>
<dbReference type="GO" id="GO:0016887">
    <property type="term" value="F:ATP hydrolysis activity"/>
    <property type="evidence" value="ECO:0007669"/>
    <property type="project" value="InterPro"/>
</dbReference>
<dbReference type="InterPro" id="IPR015860">
    <property type="entry name" value="ABC_transpr_TagH-like"/>
</dbReference>
<dbReference type="InterPro" id="IPR017871">
    <property type="entry name" value="ABC_transporter-like_CS"/>
</dbReference>
<dbReference type="InterPro" id="IPR029439">
    <property type="entry name" value="Wzt_C"/>
</dbReference>
<dbReference type="Gene3D" id="3.40.50.300">
    <property type="entry name" value="P-loop containing nucleotide triphosphate hydrolases"/>
    <property type="match status" value="1"/>
</dbReference>
<proteinExistence type="inferred from homology"/>
<keyword evidence="4" id="KW-0067">ATP-binding</keyword>
<dbReference type="InterPro" id="IPR050683">
    <property type="entry name" value="Bact_Polysacc_Export_ATP-bd"/>
</dbReference>
<evidence type="ECO:0000313" key="6">
    <source>
        <dbReference type="EMBL" id="QLJ52188.1"/>
    </source>
</evidence>
<feature type="domain" description="ABC transporter" evidence="5">
    <location>
        <begin position="28"/>
        <end position="249"/>
    </location>
</feature>
<dbReference type="InterPro" id="IPR003593">
    <property type="entry name" value="AAA+_ATPase"/>
</dbReference>
<dbReference type="SUPFAM" id="SSF52540">
    <property type="entry name" value="P-loop containing nucleoside triphosphate hydrolases"/>
    <property type="match status" value="1"/>
</dbReference>
<dbReference type="AlphaFoldDB" id="A0A7D5XL00"/>
<dbReference type="Pfam" id="PF00005">
    <property type="entry name" value="ABC_tran"/>
    <property type="match status" value="1"/>
</dbReference>
<dbReference type="PANTHER" id="PTHR46743">
    <property type="entry name" value="TEICHOIC ACIDS EXPORT ATP-BINDING PROTEIN TAGH"/>
    <property type="match status" value="1"/>
</dbReference>
<name>A0A7D5XL00_FERL1</name>
<dbReference type="KEGG" id="flt:Sv326_0013"/>
<dbReference type="CDD" id="cd03220">
    <property type="entry name" value="ABC_KpsT_Wzt"/>
    <property type="match status" value="1"/>
</dbReference>
<dbReference type="GO" id="GO:0140359">
    <property type="term" value="F:ABC-type transporter activity"/>
    <property type="evidence" value="ECO:0007669"/>
    <property type="project" value="InterPro"/>
</dbReference>
<keyword evidence="3" id="KW-0547">Nucleotide-binding</keyword>
<dbReference type="EMBL" id="CP058998">
    <property type="protein sequence ID" value="QLJ52188.1"/>
    <property type="molecule type" value="Genomic_DNA"/>
</dbReference>
<dbReference type="InterPro" id="IPR027417">
    <property type="entry name" value="P-loop_NTPase"/>
</dbReference>
<reference evidence="7" key="1">
    <citation type="submission" date="2020-07" db="EMBL/GenBank/DDBJ databases">
        <title>Metabolic diversity and evolutionary history of the archaeal phylum ###Micrarchaeota### uncovered from a freshwater lake metagenome.</title>
        <authorList>
            <person name="Kadnikov V.V."/>
            <person name="Savvichev A.S."/>
            <person name="Mardanov A.V."/>
            <person name="Beletsky A.V."/>
            <person name="Chupakov A.V."/>
            <person name="Kokryatskaya N.M."/>
            <person name="Pimenov N.V."/>
            <person name="Ravin N.V."/>
        </authorList>
    </citation>
    <scope>NUCLEOTIDE SEQUENCE [LARGE SCALE GENOMIC DNA]</scope>
</reference>
<accession>A0A7D5XL00</accession>
<evidence type="ECO:0000256" key="2">
    <source>
        <dbReference type="ARBA" id="ARBA00022448"/>
    </source>
</evidence>
<organism evidence="6 7">
    <name type="scientific">Fermentimicrarchaeum limneticum</name>
    <dbReference type="NCBI Taxonomy" id="2795018"/>
    <lineage>
        <taxon>Archaea</taxon>
        <taxon>Candidatus Micrarchaeota</taxon>
        <taxon>Candidatus Fermentimicrarchaeales</taxon>
        <taxon>Candidatus Fermentimicrarchaeaceae</taxon>
        <taxon>Candidatus Fermentimicrarchaeum</taxon>
    </lineage>
</organism>
<evidence type="ECO:0000256" key="1">
    <source>
        <dbReference type="ARBA" id="ARBA00005417"/>
    </source>
</evidence>
<dbReference type="InterPro" id="IPR003439">
    <property type="entry name" value="ABC_transporter-like_ATP-bd"/>
</dbReference>